<dbReference type="GO" id="GO:0006508">
    <property type="term" value="P:proteolysis"/>
    <property type="evidence" value="ECO:0007669"/>
    <property type="project" value="InterPro"/>
</dbReference>
<accession>A0A1X7GIJ8</accession>
<dbReference type="Pfam" id="PF01244">
    <property type="entry name" value="Peptidase_M19"/>
    <property type="match status" value="1"/>
</dbReference>
<dbReference type="InterPro" id="IPR032466">
    <property type="entry name" value="Metal_Hydrolase"/>
</dbReference>
<protein>
    <submittedName>
        <fullName evidence="2">Membrane dipeptidase</fullName>
    </submittedName>
</protein>
<feature type="signal peptide" evidence="1">
    <location>
        <begin position="1"/>
        <end position="18"/>
    </location>
</feature>
<dbReference type="Proteomes" id="UP000192934">
    <property type="component" value="Chromosome I"/>
</dbReference>
<reference evidence="3" key="1">
    <citation type="submission" date="2017-04" db="EMBL/GenBank/DDBJ databases">
        <authorList>
            <person name="Varghese N."/>
            <person name="Submissions S."/>
        </authorList>
    </citation>
    <scope>NUCLEOTIDE SEQUENCE [LARGE SCALE GENOMIC DNA]</scope>
    <source>
        <strain evidence="3">Dd16</strain>
    </source>
</reference>
<dbReference type="Gene3D" id="1.10.287.650">
    <property type="entry name" value="L27 domain"/>
    <property type="match status" value="1"/>
</dbReference>
<dbReference type="SUPFAM" id="SSF51556">
    <property type="entry name" value="Metallo-dependent hydrolases"/>
    <property type="match status" value="1"/>
</dbReference>
<dbReference type="RefSeq" id="WP_085218419.1">
    <property type="nucleotide sequence ID" value="NZ_LT840185.1"/>
</dbReference>
<evidence type="ECO:0000313" key="2">
    <source>
        <dbReference type="EMBL" id="SMF69587.1"/>
    </source>
</evidence>
<dbReference type="PROSITE" id="PS51365">
    <property type="entry name" value="RENAL_DIPEPTIDASE_2"/>
    <property type="match status" value="1"/>
</dbReference>
<dbReference type="EMBL" id="LT840185">
    <property type="protein sequence ID" value="SMF69587.1"/>
    <property type="molecule type" value="Genomic_DNA"/>
</dbReference>
<dbReference type="CDD" id="cd01301">
    <property type="entry name" value="rDP_like"/>
    <property type="match status" value="1"/>
</dbReference>
<evidence type="ECO:0000313" key="3">
    <source>
        <dbReference type="Proteomes" id="UP000192934"/>
    </source>
</evidence>
<dbReference type="OrthoDB" id="9804920at2"/>
<dbReference type="STRING" id="941907.SAMN06295910_1748"/>
<keyword evidence="3" id="KW-1185">Reference proteome</keyword>
<dbReference type="PANTHER" id="PTHR10443:SF12">
    <property type="entry name" value="DIPEPTIDASE"/>
    <property type="match status" value="1"/>
</dbReference>
<dbReference type="InterPro" id="IPR008257">
    <property type="entry name" value="Pept_M19"/>
</dbReference>
<dbReference type="AlphaFoldDB" id="A0A1X7GIJ8"/>
<proteinExistence type="predicted"/>
<keyword evidence="1" id="KW-0732">Signal</keyword>
<sequence length="396" mass="43339">MRAAALLPLAALATTAFAQSDVSPVDRLFHEQMLVLDTHLDTPVLFERPGWRFEDWHDYDFDMSQVDLPRMEAGGLDGGFFVIYTPQGEVSPAGYAKARDAALGRAMAIQRVVAENEGKLALATTADDAERLHRAGKRIVYQSIENSYPLGEDLGLLKTFYDMGVRMAGPVHSKNNQFADSTTDKPRWKGLSPLGRKWVVEMNRLGMVIDGSHSSDATFDDLLALSKTPIILSHSGPRAIYDHPRNLDDARMRKLAAKGGVMQINSVFLGAMDNSDERSAIETRQERWGQLSAEERRALIADKAAQDAKTPYTTADFEMFMKSLLHAISVMGVDHVGLGADWDGGGGVKGMTDIAALPQVTARLREAGIADADIAKIMGGNTLRLLRQAEAAREAR</sequence>
<gene>
    <name evidence="2" type="ORF">SAMN06295910_1748</name>
</gene>
<organism evidence="2 3">
    <name type="scientific">Allosphingosinicella indica</name>
    <dbReference type="NCBI Taxonomy" id="941907"/>
    <lineage>
        <taxon>Bacteria</taxon>
        <taxon>Pseudomonadati</taxon>
        <taxon>Pseudomonadota</taxon>
        <taxon>Alphaproteobacteria</taxon>
        <taxon>Sphingomonadales</taxon>
        <taxon>Sphingomonadaceae</taxon>
        <taxon>Allosphingosinicella</taxon>
    </lineage>
</organism>
<name>A0A1X7GIJ8_9SPHN</name>
<dbReference type="PANTHER" id="PTHR10443">
    <property type="entry name" value="MICROSOMAL DIPEPTIDASE"/>
    <property type="match status" value="1"/>
</dbReference>
<feature type="chain" id="PRO_5012304563" evidence="1">
    <location>
        <begin position="19"/>
        <end position="396"/>
    </location>
</feature>
<dbReference type="GO" id="GO:0070573">
    <property type="term" value="F:metallodipeptidase activity"/>
    <property type="evidence" value="ECO:0007669"/>
    <property type="project" value="InterPro"/>
</dbReference>
<dbReference type="Gene3D" id="3.20.20.140">
    <property type="entry name" value="Metal-dependent hydrolases"/>
    <property type="match status" value="1"/>
</dbReference>
<evidence type="ECO:0000256" key="1">
    <source>
        <dbReference type="SAM" id="SignalP"/>
    </source>
</evidence>